<evidence type="ECO:0000313" key="1">
    <source>
        <dbReference type="EMBL" id="EFU67407.1"/>
    </source>
</evidence>
<reference evidence="1 2" key="1">
    <citation type="submission" date="2010-12" db="EMBL/GenBank/DDBJ databases">
        <authorList>
            <person name="Muzny D."/>
            <person name="Qin X."/>
            <person name="Deng J."/>
            <person name="Jiang H."/>
            <person name="Liu Y."/>
            <person name="Qu J."/>
            <person name="Song X.-Z."/>
            <person name="Zhang L."/>
            <person name="Thornton R."/>
            <person name="Coyle M."/>
            <person name="Francisco L."/>
            <person name="Jackson L."/>
            <person name="Javaid M."/>
            <person name="Korchina V."/>
            <person name="Kovar C."/>
            <person name="Mata R."/>
            <person name="Mathew T."/>
            <person name="Ngo R."/>
            <person name="Nguyen L."/>
            <person name="Nguyen N."/>
            <person name="Okwuonu G."/>
            <person name="Ongeri F."/>
            <person name="Pham C."/>
            <person name="Simmons D."/>
            <person name="Wilczek-Boney K."/>
            <person name="Hale W."/>
            <person name="Jakkamsetti A."/>
            <person name="Pham P."/>
            <person name="Ruth R."/>
            <person name="San Lucas F."/>
            <person name="Warren J."/>
            <person name="Zhang J."/>
            <person name="Zhao Z."/>
            <person name="Zhou C."/>
            <person name="Zhu D."/>
            <person name="Lee S."/>
            <person name="Bess C."/>
            <person name="Blankenburg K."/>
            <person name="Forbes L."/>
            <person name="Fu Q."/>
            <person name="Gubbala S."/>
            <person name="Hirani K."/>
            <person name="Jayaseelan J.C."/>
            <person name="Lara F."/>
            <person name="Munidasa M."/>
            <person name="Palculict T."/>
            <person name="Patil S."/>
            <person name="Pu L.-L."/>
            <person name="Saada N."/>
            <person name="Tang L."/>
            <person name="Weissenberger G."/>
            <person name="Zhu Y."/>
            <person name="Hemphill L."/>
            <person name="Shang Y."/>
            <person name="Youmans B."/>
            <person name="Ayvaz T."/>
            <person name="Ross M."/>
            <person name="Santibanez J."/>
            <person name="Aqrawi P."/>
            <person name="Gross S."/>
            <person name="Joshi V."/>
            <person name="Fowler G."/>
            <person name="Nazareth L."/>
            <person name="Reid J."/>
            <person name="Worley K."/>
            <person name="Petrosino J."/>
            <person name="Highlander S."/>
            <person name="Gibbs R."/>
        </authorList>
    </citation>
    <scope>NUCLEOTIDE SEQUENCE [LARGE SCALE GENOMIC DNA]</scope>
    <source>
        <strain evidence="1 2">ATCC 33393</strain>
    </source>
</reference>
<protein>
    <submittedName>
        <fullName evidence="1">Uncharacterized protein</fullName>
    </submittedName>
</protein>
<accession>E6KYY0</accession>
<name>E6KYY0_9PAST</name>
<gene>
    <name evidence="1" type="ORF">HMPREF9064_1362</name>
</gene>
<dbReference type="Proteomes" id="UP000032871">
    <property type="component" value="Unassembled WGS sequence"/>
</dbReference>
<dbReference type="HOGENOM" id="CLU_3283746_0_0_6"/>
<dbReference type="EMBL" id="AEPS01000008">
    <property type="protein sequence ID" value="EFU67407.1"/>
    <property type="molecule type" value="Genomic_DNA"/>
</dbReference>
<dbReference type="AlphaFoldDB" id="E6KYY0"/>
<proteinExistence type="predicted"/>
<sequence length="40" mass="4855">MQIEKFCEEDRKVKLIWKKIDKKHVTFTTHAQNMSHLKIA</sequence>
<comment type="caution">
    <text evidence="1">The sequence shown here is derived from an EMBL/GenBank/DDBJ whole genome shotgun (WGS) entry which is preliminary data.</text>
</comment>
<keyword evidence="2" id="KW-1185">Reference proteome</keyword>
<organism evidence="1 2">
    <name type="scientific">Aggregatibacter segnis ATCC 33393</name>
    <dbReference type="NCBI Taxonomy" id="888057"/>
    <lineage>
        <taxon>Bacteria</taxon>
        <taxon>Pseudomonadati</taxon>
        <taxon>Pseudomonadota</taxon>
        <taxon>Gammaproteobacteria</taxon>
        <taxon>Pasteurellales</taxon>
        <taxon>Pasteurellaceae</taxon>
        <taxon>Aggregatibacter</taxon>
    </lineage>
</organism>
<evidence type="ECO:0000313" key="2">
    <source>
        <dbReference type="Proteomes" id="UP000032871"/>
    </source>
</evidence>